<evidence type="ECO:0000256" key="4">
    <source>
        <dbReference type="ARBA" id="ARBA00048073"/>
    </source>
</evidence>
<organism evidence="5 6">
    <name type="scientific">Potamilus streckersoni</name>
    <dbReference type="NCBI Taxonomy" id="2493646"/>
    <lineage>
        <taxon>Eukaryota</taxon>
        <taxon>Metazoa</taxon>
        <taxon>Spiralia</taxon>
        <taxon>Lophotrochozoa</taxon>
        <taxon>Mollusca</taxon>
        <taxon>Bivalvia</taxon>
        <taxon>Autobranchia</taxon>
        <taxon>Heteroconchia</taxon>
        <taxon>Palaeoheterodonta</taxon>
        <taxon>Unionida</taxon>
        <taxon>Unionoidea</taxon>
        <taxon>Unionidae</taxon>
        <taxon>Ambleminae</taxon>
        <taxon>Lampsilini</taxon>
        <taxon>Potamilus</taxon>
    </lineage>
</organism>
<dbReference type="Gene3D" id="3.10.490.10">
    <property type="entry name" value="Gamma-glutamyl cyclotransferase-like"/>
    <property type="match status" value="1"/>
</dbReference>
<gene>
    <name evidence="5" type="ORF">CHS0354_006850</name>
</gene>
<dbReference type="InterPro" id="IPR036568">
    <property type="entry name" value="GGCT-like_sf"/>
</dbReference>
<reference evidence="5" key="2">
    <citation type="journal article" date="2021" name="Genome Biol. Evol.">
        <title>Developing a high-quality reference genome for a parasitic bivalve with doubly uniparental inheritance (Bivalvia: Unionida).</title>
        <authorList>
            <person name="Smith C.H."/>
        </authorList>
    </citation>
    <scope>NUCLEOTIDE SEQUENCE</scope>
    <source>
        <strain evidence="5">CHS0354</strain>
        <tissue evidence="5">Mantle</tissue>
    </source>
</reference>
<comment type="catalytic activity">
    <reaction evidence="4">
        <text>glutathione = L-cysteinylglycine + 5-oxo-L-proline</text>
        <dbReference type="Rhea" id="RHEA:47724"/>
        <dbReference type="ChEBI" id="CHEBI:57925"/>
        <dbReference type="ChEBI" id="CHEBI:58402"/>
        <dbReference type="ChEBI" id="CHEBI:61694"/>
        <dbReference type="EC" id="4.3.2.7"/>
    </reaction>
</comment>
<dbReference type="EC" id="4.3.2.7" evidence="2"/>
<dbReference type="InterPro" id="IPR013024">
    <property type="entry name" value="GGCT-like"/>
</dbReference>
<comment type="caution">
    <text evidence="5">The sequence shown here is derived from an EMBL/GenBank/DDBJ whole genome shotgun (WGS) entry which is preliminary data.</text>
</comment>
<keyword evidence="6" id="KW-1185">Reference proteome</keyword>
<evidence type="ECO:0000313" key="6">
    <source>
        <dbReference type="Proteomes" id="UP001195483"/>
    </source>
</evidence>
<protein>
    <recommendedName>
        <fullName evidence="2">glutathione-specific gamma-glutamylcyclotransferase</fullName>
        <ecNumber evidence="2">4.3.2.7</ecNumber>
    </recommendedName>
</protein>
<proteinExistence type="inferred from homology"/>
<dbReference type="SUPFAM" id="SSF110857">
    <property type="entry name" value="Gamma-glutamyl cyclotransferase-like"/>
    <property type="match status" value="1"/>
</dbReference>
<evidence type="ECO:0000256" key="2">
    <source>
        <dbReference type="ARBA" id="ARBA00012344"/>
    </source>
</evidence>
<accession>A0AAE0TF30</accession>
<dbReference type="EMBL" id="JAEAOA010000469">
    <property type="protein sequence ID" value="KAK3608809.1"/>
    <property type="molecule type" value="Genomic_DNA"/>
</dbReference>
<dbReference type="InterPro" id="IPR006840">
    <property type="entry name" value="ChaC"/>
</dbReference>
<reference evidence="5" key="1">
    <citation type="journal article" date="2021" name="Genome Biol. Evol.">
        <title>A High-Quality Reference Genome for a Parasitic Bivalve with Doubly Uniparental Inheritance (Bivalvia: Unionida).</title>
        <authorList>
            <person name="Smith C.H."/>
        </authorList>
    </citation>
    <scope>NUCLEOTIDE SEQUENCE</scope>
    <source>
        <strain evidence="5">CHS0354</strain>
    </source>
</reference>
<keyword evidence="3" id="KW-0456">Lyase</keyword>
<comment type="similarity">
    <text evidence="1">Belongs to the gamma-glutamylcyclotransferase family. ChaC subfamily.</text>
</comment>
<dbReference type="CDD" id="cd06661">
    <property type="entry name" value="GGCT_like"/>
    <property type="match status" value="1"/>
</dbReference>
<dbReference type="GO" id="GO:0006751">
    <property type="term" value="P:glutathione catabolic process"/>
    <property type="evidence" value="ECO:0007669"/>
    <property type="project" value="InterPro"/>
</dbReference>
<dbReference type="AlphaFoldDB" id="A0AAE0TF30"/>
<evidence type="ECO:0000256" key="1">
    <source>
        <dbReference type="ARBA" id="ARBA00009662"/>
    </source>
</evidence>
<reference evidence="5" key="3">
    <citation type="submission" date="2023-05" db="EMBL/GenBank/DDBJ databases">
        <authorList>
            <person name="Smith C.H."/>
        </authorList>
    </citation>
    <scope>NUCLEOTIDE SEQUENCE</scope>
    <source>
        <strain evidence="5">CHS0354</strain>
        <tissue evidence="5">Mantle</tissue>
    </source>
</reference>
<name>A0AAE0TF30_9BIVA</name>
<evidence type="ECO:0000256" key="3">
    <source>
        <dbReference type="ARBA" id="ARBA00023239"/>
    </source>
</evidence>
<dbReference type="Proteomes" id="UP001195483">
    <property type="component" value="Unassembled WGS sequence"/>
</dbReference>
<dbReference type="Pfam" id="PF04752">
    <property type="entry name" value="ChaC"/>
    <property type="match status" value="1"/>
</dbReference>
<dbReference type="GO" id="GO:0061928">
    <property type="term" value="F:glutathione specific gamma-glutamylcyclotransferase activity"/>
    <property type="evidence" value="ECO:0007669"/>
    <property type="project" value="UniProtKB-EC"/>
</dbReference>
<evidence type="ECO:0000313" key="5">
    <source>
        <dbReference type="EMBL" id="KAK3608809.1"/>
    </source>
</evidence>
<sequence>MENGGDLKISKSNNNGILTDMRDFRRLFTPGVSIGVFAYADLMWEPRFEYTSKFRAAVGGYQRSLCLYSSAEKSNPPALMFGMDRGSRCEGIVYRLASAELDDLARIWQTEENPGAYVPVKLNIEAIEAAFQNEEIFAFVADPMFSGQPNEAYIRHVYDTIERLRLHDPELQFFMEMLDAGNWQNYWREFESRHLIKTTGESVSARDEMLIPII</sequence>